<sequence>MIHNNYIYHKQLIKNNIMKKFNFLVLASFVKKIGKLSLLSTLISCGGGGGGGGGSGGTYAPPIGSKPTPSVPINPDKQPESWEKDFVENYLDQTKIKKVHQQGHKGQGVNILVLDSGDIPDVPELDKKKSMR</sequence>
<keyword evidence="3" id="KW-1185">Reference proteome</keyword>
<dbReference type="EMBL" id="CP001277">
    <property type="protein sequence ID" value="ACQ68482.1"/>
    <property type="molecule type" value="Genomic_DNA"/>
</dbReference>
<dbReference type="InterPro" id="IPR036852">
    <property type="entry name" value="Peptidase_S8/S53_dom_sf"/>
</dbReference>
<dbReference type="GO" id="GO:0006508">
    <property type="term" value="P:proteolysis"/>
    <property type="evidence" value="ECO:0007669"/>
    <property type="project" value="InterPro"/>
</dbReference>
<dbReference type="Proteomes" id="UP000002334">
    <property type="component" value="Chromosome"/>
</dbReference>
<protein>
    <submittedName>
        <fullName evidence="2">Uncharacterized protein</fullName>
    </submittedName>
</protein>
<accession>C4K7D9</accession>
<evidence type="ECO:0000313" key="3">
    <source>
        <dbReference type="Proteomes" id="UP000002334"/>
    </source>
</evidence>
<dbReference type="SUPFAM" id="SSF52743">
    <property type="entry name" value="Subtilisin-like"/>
    <property type="match status" value="1"/>
</dbReference>
<organism evidence="2 3">
    <name type="scientific">Hamiltonella defensa subsp. Acyrthosiphon pisum (strain 5AT)</name>
    <dbReference type="NCBI Taxonomy" id="572265"/>
    <lineage>
        <taxon>Bacteria</taxon>
        <taxon>Pseudomonadati</taxon>
        <taxon>Pseudomonadota</taxon>
        <taxon>Gammaproteobacteria</taxon>
        <taxon>Enterobacterales</taxon>
        <taxon>Enterobacteriaceae</taxon>
        <taxon>aphid secondary symbionts</taxon>
        <taxon>Candidatus Williamhamiltonella</taxon>
    </lineage>
</organism>
<dbReference type="AlphaFoldDB" id="C4K7D9"/>
<reference evidence="2 3" key="1">
    <citation type="journal article" date="2009" name="Proc. Natl. Acad. Sci. U.S.A.">
        <title>Hamiltonella defensa, genome evolution of protective bacterial endosymbiont from pathogenic ancestors.</title>
        <authorList>
            <person name="Degnan P.H."/>
            <person name="Yu Y."/>
            <person name="Sisneros N."/>
            <person name="Wing R.A."/>
            <person name="Moran N.A."/>
        </authorList>
    </citation>
    <scope>NUCLEOTIDE SEQUENCE [LARGE SCALE GENOMIC DNA]</scope>
    <source>
        <strain evidence="3">5AT</strain>
    </source>
</reference>
<evidence type="ECO:0000256" key="1">
    <source>
        <dbReference type="SAM" id="MobiDB-lite"/>
    </source>
</evidence>
<dbReference type="KEGG" id="hde:HDEF_1891"/>
<proteinExistence type="predicted"/>
<feature type="region of interest" description="Disordered" evidence="1">
    <location>
        <begin position="49"/>
        <end position="79"/>
    </location>
</feature>
<dbReference type="GO" id="GO:0004252">
    <property type="term" value="F:serine-type endopeptidase activity"/>
    <property type="evidence" value="ECO:0007669"/>
    <property type="project" value="InterPro"/>
</dbReference>
<gene>
    <name evidence="2" type="ordered locus">HDEF_1891</name>
</gene>
<dbReference type="STRING" id="572265.HDEF_1891"/>
<evidence type="ECO:0000313" key="2">
    <source>
        <dbReference type="EMBL" id="ACQ68482.1"/>
    </source>
</evidence>
<name>C4K7D9_HAMD5</name>
<dbReference type="HOGENOM" id="CLU_1914144_0_0_6"/>